<evidence type="ECO:0000313" key="2">
    <source>
        <dbReference type="Proteomes" id="UP000464330"/>
    </source>
</evidence>
<dbReference type="AlphaFoldDB" id="A0A6C0QUM9"/>
<dbReference type="EMBL" id="CP019717">
    <property type="protein sequence ID" value="QHZ52372.1"/>
    <property type="molecule type" value="Genomic_DNA"/>
</dbReference>
<accession>A0A6C0QUM9</accession>
<dbReference type="RefSeq" id="WP_172423503.1">
    <property type="nucleotide sequence ID" value="NZ_CP019717.1"/>
</dbReference>
<sequence length="48" mass="5365">MDQKTLAVVNDTTQQLCKLIQEKMNSCSAEDHEQLPNLITALAILVHD</sequence>
<proteinExistence type="predicted"/>
<protein>
    <submittedName>
        <fullName evidence="1">Uncharacterized protein</fullName>
    </submittedName>
</protein>
<gene>
    <name evidence="1" type="ORF">ERICV_03260</name>
</gene>
<organism evidence="1 2">
    <name type="scientific">Paenibacillus larvae subsp. larvae</name>
    <dbReference type="NCBI Taxonomy" id="147375"/>
    <lineage>
        <taxon>Bacteria</taxon>
        <taxon>Bacillati</taxon>
        <taxon>Bacillota</taxon>
        <taxon>Bacilli</taxon>
        <taxon>Bacillales</taxon>
        <taxon>Paenibacillaceae</taxon>
        <taxon>Paenibacillus</taxon>
    </lineage>
</organism>
<reference evidence="1 2" key="1">
    <citation type="journal article" date="2020" name="Int. J. Med. Microbiol.">
        <title>Discovery of Paenibacillus larvae ERIC V: Phenotypic and genomic comparison to genotypes ERIC I-IV reveal different inventories of virulence factors which correlate with epidemiological prevalences of American Foulbrood.</title>
        <authorList>
            <person name="Beims H."/>
            <person name="Bunk B."/>
            <person name="Erler S."/>
            <person name="Mohr K.I."/>
            <person name="Sproer C."/>
            <person name="Pradella S."/>
            <person name="Gunther G."/>
            <person name="Rohde M."/>
            <person name="von der Ohe W."/>
            <person name="Steinert M."/>
        </authorList>
    </citation>
    <scope>NUCLEOTIDE SEQUENCE [LARGE SCALE GENOMIC DNA]</scope>
    <source>
        <strain evidence="1">Eric_V</strain>
    </source>
</reference>
<evidence type="ECO:0000313" key="1">
    <source>
        <dbReference type="EMBL" id="QHZ52372.1"/>
    </source>
</evidence>
<name>A0A6C0QUM9_9BACL</name>
<dbReference type="Proteomes" id="UP000464330">
    <property type="component" value="Chromosome"/>
</dbReference>